<sequence length="97" mass="10763">MKGIDEEEQRAPPSLTKTHEGKTVGLTVLTHSGLVLVLPGLSSHLQAQQYFPTVCYPARQYTAHRVSDSPVMLTVEHLAAKEPDVPFRSRWGPKTEL</sequence>
<dbReference type="AlphaFoldDB" id="A0A4Z2IQA3"/>
<organism evidence="2 3">
    <name type="scientific">Liparis tanakae</name>
    <name type="common">Tanaka's snailfish</name>
    <dbReference type="NCBI Taxonomy" id="230148"/>
    <lineage>
        <taxon>Eukaryota</taxon>
        <taxon>Metazoa</taxon>
        <taxon>Chordata</taxon>
        <taxon>Craniata</taxon>
        <taxon>Vertebrata</taxon>
        <taxon>Euteleostomi</taxon>
        <taxon>Actinopterygii</taxon>
        <taxon>Neopterygii</taxon>
        <taxon>Teleostei</taxon>
        <taxon>Neoteleostei</taxon>
        <taxon>Acanthomorphata</taxon>
        <taxon>Eupercaria</taxon>
        <taxon>Perciformes</taxon>
        <taxon>Cottioidei</taxon>
        <taxon>Cottales</taxon>
        <taxon>Liparidae</taxon>
        <taxon>Liparis</taxon>
    </lineage>
</organism>
<feature type="region of interest" description="Disordered" evidence="1">
    <location>
        <begin position="1"/>
        <end position="22"/>
    </location>
</feature>
<protein>
    <submittedName>
        <fullName evidence="2">Uncharacterized protein</fullName>
    </submittedName>
</protein>
<accession>A0A4Z2IQA3</accession>
<gene>
    <name evidence="2" type="ORF">EYF80_009784</name>
</gene>
<comment type="caution">
    <text evidence="2">The sequence shown here is derived from an EMBL/GenBank/DDBJ whole genome shotgun (WGS) entry which is preliminary data.</text>
</comment>
<evidence type="ECO:0000256" key="1">
    <source>
        <dbReference type="SAM" id="MobiDB-lite"/>
    </source>
</evidence>
<reference evidence="2 3" key="1">
    <citation type="submission" date="2019-03" db="EMBL/GenBank/DDBJ databases">
        <title>First draft genome of Liparis tanakae, snailfish: a comprehensive survey of snailfish specific genes.</title>
        <authorList>
            <person name="Kim W."/>
            <person name="Song I."/>
            <person name="Jeong J.-H."/>
            <person name="Kim D."/>
            <person name="Kim S."/>
            <person name="Ryu S."/>
            <person name="Song J.Y."/>
            <person name="Lee S.K."/>
        </authorList>
    </citation>
    <scope>NUCLEOTIDE SEQUENCE [LARGE SCALE GENOMIC DNA]</scope>
    <source>
        <tissue evidence="2">Muscle</tissue>
    </source>
</reference>
<keyword evidence="3" id="KW-1185">Reference proteome</keyword>
<evidence type="ECO:0000313" key="2">
    <source>
        <dbReference type="EMBL" id="TNN79967.1"/>
    </source>
</evidence>
<proteinExistence type="predicted"/>
<dbReference type="EMBL" id="SRLO01000059">
    <property type="protein sequence ID" value="TNN79967.1"/>
    <property type="molecule type" value="Genomic_DNA"/>
</dbReference>
<dbReference type="Proteomes" id="UP000314294">
    <property type="component" value="Unassembled WGS sequence"/>
</dbReference>
<name>A0A4Z2IQA3_9TELE</name>
<evidence type="ECO:0000313" key="3">
    <source>
        <dbReference type="Proteomes" id="UP000314294"/>
    </source>
</evidence>